<feature type="transmembrane region" description="Helical" evidence="8">
    <location>
        <begin position="288"/>
        <end position="313"/>
    </location>
</feature>
<evidence type="ECO:0000256" key="8">
    <source>
        <dbReference type="SAM" id="Phobius"/>
    </source>
</evidence>
<feature type="transmembrane region" description="Helical" evidence="8">
    <location>
        <begin position="361"/>
        <end position="379"/>
    </location>
</feature>
<reference evidence="10 11" key="1">
    <citation type="submission" date="2015-12" db="EMBL/GenBank/DDBJ databases">
        <title>Genome sequence of Streptomyces sp. G25.</title>
        <authorList>
            <person name="Poehlein A."/>
            <person name="Roettig A."/>
            <person name="Hiessl S."/>
            <person name="Hauschild P."/>
            <person name="Schauer J."/>
            <person name="Madkour M.H."/>
            <person name="Al-Ansari A.M."/>
            <person name="Almakishah N.H."/>
            <person name="Steinbuechel A."/>
            <person name="Daniel R."/>
        </authorList>
    </citation>
    <scope>NUCLEOTIDE SEQUENCE [LARGE SCALE GENOMIC DNA]</scope>
    <source>
        <strain evidence="11">G25(2015)</strain>
    </source>
</reference>
<sequence length="503" mass="51100">MTDAIGDGGRGMTPKGAASGGPGSVIGGPGRVKAVVGLLVVFELVSGFLQGSAPALLPAVQDWQSISTAEAQWFTAIQFLAAAVSVPVFGRLGDLHGHRRLIRISLACITVGALLVAVAPNLAVLLLGRMLMGPLAALLPLEIGLVRGRLDLEGGRRAVGLLVGALTLGSLLGHGLAGPLLHVTGDIQVTLWALAALACGCLALSYCGVPESPSRAEGRMDWAGTVLLGLALVLFLGTVSRGASWGWASPLTLSGLLLAAVLMAWWVRIERDRPHALVDVRAVAGRRVAPYYVSGFVFGAVMLGGQAVAISYLAASPSDEGYGFGLATWEISMWGGVPHVLAFIGASIVARVAARTGYRRTLLFAFALMAAGSAGLMATHAVLPLFALSFAVAGFGMGLAMGGLPTVIVEGSAEDRTASATAVYNNLKTLGGSVAGAGASVVLGALVVDGTEVPALSAYLTFWGLGAVLCVLALALQAVTARQADGEGSESGIRSSAAVLNRP</sequence>
<comment type="caution">
    <text evidence="10">The sequence shown here is derived from an EMBL/GenBank/DDBJ whole genome shotgun (WGS) entry which is preliminary data.</text>
</comment>
<evidence type="ECO:0000256" key="7">
    <source>
        <dbReference type="SAM" id="MobiDB-lite"/>
    </source>
</evidence>
<dbReference type="AlphaFoldDB" id="A0A177I014"/>
<feature type="transmembrane region" description="Helical" evidence="8">
    <location>
        <begin position="101"/>
        <end position="120"/>
    </location>
</feature>
<keyword evidence="5 8" id="KW-0472">Membrane</keyword>
<evidence type="ECO:0000256" key="2">
    <source>
        <dbReference type="ARBA" id="ARBA00022448"/>
    </source>
</evidence>
<feature type="compositionally biased region" description="Gly residues" evidence="7">
    <location>
        <begin position="1"/>
        <end position="11"/>
    </location>
</feature>
<dbReference type="InterPro" id="IPR036259">
    <property type="entry name" value="MFS_trans_sf"/>
</dbReference>
<dbReference type="Pfam" id="PF07690">
    <property type="entry name" value="MFS_1"/>
    <property type="match status" value="2"/>
</dbReference>
<dbReference type="GO" id="GO:0022857">
    <property type="term" value="F:transmembrane transporter activity"/>
    <property type="evidence" value="ECO:0007669"/>
    <property type="project" value="InterPro"/>
</dbReference>
<protein>
    <submittedName>
        <fullName evidence="10">Putative multidrug resistance protein EmrY</fullName>
    </submittedName>
</protein>
<dbReference type="GO" id="GO:0005886">
    <property type="term" value="C:plasma membrane"/>
    <property type="evidence" value="ECO:0007669"/>
    <property type="project" value="UniProtKB-SubCell"/>
</dbReference>
<dbReference type="PANTHER" id="PTHR42718:SF9">
    <property type="entry name" value="MAJOR FACILITATOR SUPERFAMILY MULTIDRUG TRANSPORTER MFSC"/>
    <property type="match status" value="1"/>
</dbReference>
<feature type="transmembrane region" description="Helical" evidence="8">
    <location>
        <begin position="460"/>
        <end position="479"/>
    </location>
</feature>
<dbReference type="PATRIC" id="fig|1716141.3.peg.742"/>
<evidence type="ECO:0000313" key="10">
    <source>
        <dbReference type="EMBL" id="OAH15914.1"/>
    </source>
</evidence>
<evidence type="ECO:0000256" key="1">
    <source>
        <dbReference type="ARBA" id="ARBA00004651"/>
    </source>
</evidence>
<dbReference type="STRING" id="1716141.STSP_06970"/>
<evidence type="ECO:0000313" key="11">
    <source>
        <dbReference type="Proteomes" id="UP000077381"/>
    </source>
</evidence>
<feature type="transmembrane region" description="Helical" evidence="8">
    <location>
        <begin position="385"/>
        <end position="409"/>
    </location>
</feature>
<evidence type="ECO:0000256" key="5">
    <source>
        <dbReference type="ARBA" id="ARBA00023136"/>
    </source>
</evidence>
<name>A0A177I014_9ACTN</name>
<keyword evidence="3 8" id="KW-0812">Transmembrane</keyword>
<dbReference type="InterPro" id="IPR011701">
    <property type="entry name" value="MFS"/>
</dbReference>
<dbReference type="SUPFAM" id="SSF103473">
    <property type="entry name" value="MFS general substrate transporter"/>
    <property type="match status" value="1"/>
</dbReference>
<feature type="transmembrane region" description="Helical" evidence="8">
    <location>
        <begin position="430"/>
        <end position="448"/>
    </location>
</feature>
<proteinExistence type="predicted"/>
<dbReference type="Gene3D" id="1.20.1250.20">
    <property type="entry name" value="MFS general substrate transporter like domains"/>
    <property type="match status" value="2"/>
</dbReference>
<dbReference type="InterPro" id="IPR020846">
    <property type="entry name" value="MFS_dom"/>
</dbReference>
<feature type="region of interest" description="Disordered" evidence="7">
    <location>
        <begin position="1"/>
        <end position="22"/>
    </location>
</feature>
<keyword evidence="2" id="KW-0813">Transport</keyword>
<evidence type="ECO:0000259" key="9">
    <source>
        <dbReference type="PROSITE" id="PS50850"/>
    </source>
</evidence>
<feature type="transmembrane region" description="Helical" evidence="8">
    <location>
        <begin position="221"/>
        <end position="239"/>
    </location>
</feature>
<feature type="domain" description="Major facilitator superfamily (MFS) profile" evidence="9">
    <location>
        <begin position="35"/>
        <end position="484"/>
    </location>
</feature>
<evidence type="ECO:0000256" key="4">
    <source>
        <dbReference type="ARBA" id="ARBA00022989"/>
    </source>
</evidence>
<feature type="transmembrane region" description="Helical" evidence="8">
    <location>
        <begin position="158"/>
        <end position="177"/>
    </location>
</feature>
<dbReference type="PROSITE" id="PS50850">
    <property type="entry name" value="MFS"/>
    <property type="match status" value="1"/>
</dbReference>
<evidence type="ECO:0000256" key="3">
    <source>
        <dbReference type="ARBA" id="ARBA00022692"/>
    </source>
</evidence>
<keyword evidence="11" id="KW-1185">Reference proteome</keyword>
<dbReference type="Proteomes" id="UP000077381">
    <property type="component" value="Unassembled WGS sequence"/>
</dbReference>
<accession>A0A177I014</accession>
<evidence type="ECO:0000256" key="6">
    <source>
        <dbReference type="ARBA" id="ARBA00023251"/>
    </source>
</evidence>
<dbReference type="PANTHER" id="PTHR42718">
    <property type="entry name" value="MAJOR FACILITATOR SUPERFAMILY MULTIDRUG TRANSPORTER MFSC"/>
    <property type="match status" value="1"/>
</dbReference>
<dbReference type="RefSeq" id="WP_232789510.1">
    <property type="nucleotide sequence ID" value="NZ_LOHS01000030.1"/>
</dbReference>
<feature type="transmembrane region" description="Helical" evidence="8">
    <location>
        <begin position="245"/>
        <end position="267"/>
    </location>
</feature>
<comment type="subcellular location">
    <subcellularLocation>
        <location evidence="1">Cell membrane</location>
        <topology evidence="1">Multi-pass membrane protein</topology>
    </subcellularLocation>
</comment>
<keyword evidence="6" id="KW-0046">Antibiotic resistance</keyword>
<gene>
    <name evidence="10" type="primary">emrY</name>
    <name evidence="10" type="ORF">STSP_06970</name>
</gene>
<feature type="transmembrane region" description="Helical" evidence="8">
    <location>
        <begin position="126"/>
        <end position="146"/>
    </location>
</feature>
<organism evidence="10 11">
    <name type="scientific">Streptomyces jeddahensis</name>
    <dbReference type="NCBI Taxonomy" id="1716141"/>
    <lineage>
        <taxon>Bacteria</taxon>
        <taxon>Bacillati</taxon>
        <taxon>Actinomycetota</taxon>
        <taxon>Actinomycetes</taxon>
        <taxon>Kitasatosporales</taxon>
        <taxon>Streptomycetaceae</taxon>
        <taxon>Streptomyces</taxon>
    </lineage>
</organism>
<feature type="transmembrane region" description="Helical" evidence="8">
    <location>
        <begin position="189"/>
        <end position="209"/>
    </location>
</feature>
<dbReference type="EMBL" id="LOHS01000030">
    <property type="protein sequence ID" value="OAH15914.1"/>
    <property type="molecule type" value="Genomic_DNA"/>
</dbReference>
<feature type="transmembrane region" description="Helical" evidence="8">
    <location>
        <begin position="71"/>
        <end position="89"/>
    </location>
</feature>
<feature type="transmembrane region" description="Helical" evidence="8">
    <location>
        <begin position="333"/>
        <end position="354"/>
    </location>
</feature>
<keyword evidence="4 8" id="KW-1133">Transmembrane helix</keyword>
<feature type="transmembrane region" description="Helical" evidence="8">
    <location>
        <begin position="34"/>
        <end position="51"/>
    </location>
</feature>
<dbReference type="GO" id="GO:0046677">
    <property type="term" value="P:response to antibiotic"/>
    <property type="evidence" value="ECO:0007669"/>
    <property type="project" value="UniProtKB-KW"/>
</dbReference>